<reference evidence="1 2" key="1">
    <citation type="journal article" date="2019" name="Int. J. Syst. Evol. Microbiol.">
        <title>Lactobacillus salitolerans sp. nov., a novel lactic acid bacterium isolated from spent mushroom substrates.</title>
        <authorList>
            <person name="Tohno M."/>
            <person name="Tanizawa Y."/>
            <person name="Kojima Y."/>
            <person name="Sakamoto M."/>
            <person name="Nakamura Y."/>
            <person name="Ohkuma M."/>
            <person name="Kobayashi H."/>
        </authorList>
    </citation>
    <scope>NUCLEOTIDE SEQUENCE [LARGE SCALE GENOMIC DNA]</scope>
    <source>
        <strain evidence="1 2">YK43</strain>
    </source>
</reference>
<comment type="caution">
    <text evidence="1">The sequence shown here is derived from an EMBL/GenBank/DDBJ whole genome shotgun (WGS) entry which is preliminary data.</text>
</comment>
<gene>
    <name evidence="1" type="ORF">LFYK43_12810</name>
</gene>
<proteinExistence type="predicted"/>
<name>A0A401ITG5_9LACO</name>
<keyword evidence="2" id="KW-1185">Reference proteome</keyword>
<protein>
    <submittedName>
        <fullName evidence="1">Uncharacterized protein</fullName>
    </submittedName>
</protein>
<dbReference type="Proteomes" id="UP000286848">
    <property type="component" value="Unassembled WGS sequence"/>
</dbReference>
<evidence type="ECO:0000313" key="2">
    <source>
        <dbReference type="Proteomes" id="UP000286848"/>
    </source>
</evidence>
<sequence length="86" mass="9744">MLKNYIDIKANTVMIKSLLKNAEEKSSLSDQLTESVKRWEHALEVWVKMSSELERCASNAPGTGPLRPAAFGSKQKLRDNWEIPVE</sequence>
<organism evidence="1 2">
    <name type="scientific">Ligilactobacillus salitolerans</name>
    <dbReference type="NCBI Taxonomy" id="1808352"/>
    <lineage>
        <taxon>Bacteria</taxon>
        <taxon>Bacillati</taxon>
        <taxon>Bacillota</taxon>
        <taxon>Bacilli</taxon>
        <taxon>Lactobacillales</taxon>
        <taxon>Lactobacillaceae</taxon>
        <taxon>Ligilactobacillus</taxon>
    </lineage>
</organism>
<dbReference type="EMBL" id="BFFP01000019">
    <property type="protein sequence ID" value="GBG94822.1"/>
    <property type="molecule type" value="Genomic_DNA"/>
</dbReference>
<accession>A0A401ITG5</accession>
<evidence type="ECO:0000313" key="1">
    <source>
        <dbReference type="EMBL" id="GBG94822.1"/>
    </source>
</evidence>
<dbReference type="AlphaFoldDB" id="A0A401ITG5"/>